<keyword evidence="2" id="KW-0238">DNA-binding</keyword>
<gene>
    <name evidence="4" type="ORF">FKV68_28875</name>
</gene>
<sequence>MPSVSDLSTHIGYWMRMVSNAVSQDFARKVMAEGVTVAEWAFMRALYDEDALAPSALAEKMGMTKGAISKLADRLLAKGLVGRVENEKDGRAHSLFLTAKGRANVPVLASLADMNDAEYFGVLTAAEREALVRTLKVLVERRGLKNIPVD</sequence>
<keyword evidence="5" id="KW-1185">Reference proteome</keyword>
<dbReference type="AlphaFoldDB" id="A0A859QI30"/>
<dbReference type="SMART" id="SM00347">
    <property type="entry name" value="HTH_MARR"/>
    <property type="match status" value="1"/>
</dbReference>
<dbReference type="PANTHER" id="PTHR42756:SF1">
    <property type="entry name" value="TRANSCRIPTIONAL REPRESSOR OF EMRAB OPERON"/>
    <property type="match status" value="1"/>
</dbReference>
<keyword evidence="3" id="KW-0804">Transcription</keyword>
<accession>A0A859QI30</accession>
<evidence type="ECO:0000256" key="3">
    <source>
        <dbReference type="ARBA" id="ARBA00023163"/>
    </source>
</evidence>
<evidence type="ECO:0000256" key="2">
    <source>
        <dbReference type="ARBA" id="ARBA00023125"/>
    </source>
</evidence>
<dbReference type="InterPro" id="IPR036388">
    <property type="entry name" value="WH-like_DNA-bd_sf"/>
</dbReference>
<dbReference type="EMBL" id="CP041241">
    <property type="protein sequence ID" value="QLL65362.1"/>
    <property type="molecule type" value="Genomic_DNA"/>
</dbReference>
<dbReference type="Pfam" id="PF12802">
    <property type="entry name" value="MarR_2"/>
    <property type="match status" value="1"/>
</dbReference>
<keyword evidence="1" id="KW-0805">Transcription regulation</keyword>
<dbReference type="GO" id="GO:0003700">
    <property type="term" value="F:DNA-binding transcription factor activity"/>
    <property type="evidence" value="ECO:0007669"/>
    <property type="project" value="InterPro"/>
</dbReference>
<dbReference type="PANTHER" id="PTHR42756">
    <property type="entry name" value="TRANSCRIPTIONAL REGULATOR, MARR"/>
    <property type="match status" value="1"/>
</dbReference>
<dbReference type="InterPro" id="IPR036390">
    <property type="entry name" value="WH_DNA-bd_sf"/>
</dbReference>
<dbReference type="RefSeq" id="WP_180943820.1">
    <property type="nucleotide sequence ID" value="NZ_CP041241.1"/>
</dbReference>
<keyword evidence="4" id="KW-0614">Plasmid</keyword>
<evidence type="ECO:0000313" key="4">
    <source>
        <dbReference type="EMBL" id="QLL65362.1"/>
    </source>
</evidence>
<dbReference type="SUPFAM" id="SSF46785">
    <property type="entry name" value="Winged helix' DNA-binding domain"/>
    <property type="match status" value="1"/>
</dbReference>
<dbReference type="Proteomes" id="UP000510721">
    <property type="component" value="Plasmid pEmeITTGR7c"/>
</dbReference>
<dbReference type="GO" id="GO:0003677">
    <property type="term" value="F:DNA binding"/>
    <property type="evidence" value="ECO:0007669"/>
    <property type="project" value="UniProtKB-KW"/>
</dbReference>
<evidence type="ECO:0000313" key="5">
    <source>
        <dbReference type="Proteomes" id="UP000510721"/>
    </source>
</evidence>
<dbReference type="KEGG" id="emx:FKV68_28875"/>
<reference evidence="4 5" key="1">
    <citation type="submission" date="2019-06" db="EMBL/GenBank/DDBJ databases">
        <title>Complete genome sequence of Ensifer mexicanus ITTG R7 isolated from nodules of Acacia angustissima (Mill.) Kuntze.</title>
        <authorList>
            <person name="Rincon-Rosales R."/>
            <person name="Rogel M.A."/>
            <person name="Guerrero G."/>
            <person name="Rincon-Molina C.I."/>
            <person name="Lopez-Lopez A."/>
            <person name="Martinez-Romero E."/>
        </authorList>
    </citation>
    <scope>NUCLEOTIDE SEQUENCE [LARGE SCALE GENOMIC DNA]</scope>
    <source>
        <strain evidence="4 5">ITTG R7</strain>
        <plasmid evidence="5">pemeittgr7c</plasmid>
    </source>
</reference>
<dbReference type="PRINTS" id="PR00598">
    <property type="entry name" value="HTHMARR"/>
</dbReference>
<dbReference type="InterPro" id="IPR000835">
    <property type="entry name" value="HTH_MarR-typ"/>
</dbReference>
<geneLocation type="plasmid" evidence="5">
    <name>pemeittgr7c</name>
</geneLocation>
<proteinExistence type="predicted"/>
<dbReference type="PROSITE" id="PS01117">
    <property type="entry name" value="HTH_MARR_1"/>
    <property type="match status" value="1"/>
</dbReference>
<dbReference type="InterPro" id="IPR023187">
    <property type="entry name" value="Tscrpt_reg_MarR-type_CS"/>
</dbReference>
<dbReference type="PROSITE" id="PS50995">
    <property type="entry name" value="HTH_MARR_2"/>
    <property type="match status" value="1"/>
</dbReference>
<name>A0A859QI30_9HYPH</name>
<dbReference type="Gene3D" id="1.10.10.10">
    <property type="entry name" value="Winged helix-like DNA-binding domain superfamily/Winged helix DNA-binding domain"/>
    <property type="match status" value="1"/>
</dbReference>
<organism evidence="4 5">
    <name type="scientific">Sinorhizobium mexicanum</name>
    <dbReference type="NCBI Taxonomy" id="375549"/>
    <lineage>
        <taxon>Bacteria</taxon>
        <taxon>Pseudomonadati</taxon>
        <taxon>Pseudomonadota</taxon>
        <taxon>Alphaproteobacteria</taxon>
        <taxon>Hyphomicrobiales</taxon>
        <taxon>Rhizobiaceae</taxon>
        <taxon>Sinorhizobium/Ensifer group</taxon>
        <taxon>Sinorhizobium</taxon>
    </lineage>
</organism>
<protein>
    <submittedName>
        <fullName evidence="4">MarR family transcriptional regulator</fullName>
    </submittedName>
</protein>
<evidence type="ECO:0000256" key="1">
    <source>
        <dbReference type="ARBA" id="ARBA00023015"/>
    </source>
</evidence>